<keyword evidence="3" id="KW-1185">Reference proteome</keyword>
<dbReference type="InterPro" id="IPR042252">
    <property type="entry name" value="MtfA_N"/>
</dbReference>
<dbReference type="SUPFAM" id="SSF55486">
    <property type="entry name" value="Metalloproteases ('zincins'), catalytic domain"/>
    <property type="match status" value="1"/>
</dbReference>
<dbReference type="RefSeq" id="WP_225676529.1">
    <property type="nucleotide sequence ID" value="NZ_JAEDAH010000097.1"/>
</dbReference>
<sequence>MFRRLFDWIYRQLVTPPPPLPPWQGEWSDFLHEHVAFYRNLSAEEQAVFNLRMRHFWSTTRIEASDTIELTDEDRLLVGASAIIPVWGLPDWHYMNVAAVFLLPGLFNNQFQCGQPDSRYSGMVGSGPMAGKLVLSKPDLHAGFANSEDKRNVGIHEFVHLLDMADGVADGFPERLAANYACSSQWSALIQDKIGEMGESRIGIDSYASTNPAEFFAVTSEYFFERPELLQKKHPQLYRWLADFYQQNRAQQVRQLRAAEAAARASGRKGRHQPGERSKK</sequence>
<proteinExistence type="predicted"/>
<feature type="region of interest" description="Disordered" evidence="1">
    <location>
        <begin position="259"/>
        <end position="280"/>
    </location>
</feature>
<dbReference type="EMBL" id="JAEDAH010000097">
    <property type="protein sequence ID" value="MCA6065008.1"/>
    <property type="molecule type" value="Genomic_DNA"/>
</dbReference>
<reference evidence="2 3" key="1">
    <citation type="submission" date="2020-12" db="EMBL/GenBank/DDBJ databases">
        <title>Novel Thalassolituus-related marine hydrocarbonoclastic bacteria mediated algae-derived hydrocarbons mineralization in twilight zone of the northern South China Sea.</title>
        <authorList>
            <person name="Dong C."/>
        </authorList>
    </citation>
    <scope>NUCLEOTIDE SEQUENCE [LARGE SCALE GENOMIC DNA]</scope>
    <source>
        <strain evidence="2 3">IMCC1826</strain>
    </source>
</reference>
<dbReference type="PANTHER" id="PTHR30164:SF2">
    <property type="entry name" value="PROTEIN MTFA"/>
    <property type="match status" value="1"/>
</dbReference>
<dbReference type="Gene3D" id="3.40.390.10">
    <property type="entry name" value="Collagenase (Catalytic Domain)"/>
    <property type="match status" value="1"/>
</dbReference>
<protein>
    <submittedName>
        <fullName evidence="2">Zinc-dependent peptidase</fullName>
    </submittedName>
</protein>
<organism evidence="2 3">
    <name type="scientific">Thalassolituus marinus</name>
    <dbReference type="NCBI Taxonomy" id="671053"/>
    <lineage>
        <taxon>Bacteria</taxon>
        <taxon>Pseudomonadati</taxon>
        <taxon>Pseudomonadota</taxon>
        <taxon>Gammaproteobacteria</taxon>
        <taxon>Oceanospirillales</taxon>
        <taxon>Oceanospirillaceae</taxon>
        <taxon>Thalassolituus</taxon>
    </lineage>
</organism>
<dbReference type="InterPro" id="IPR024079">
    <property type="entry name" value="MetalloPept_cat_dom_sf"/>
</dbReference>
<evidence type="ECO:0000313" key="3">
    <source>
        <dbReference type="Proteomes" id="UP000714380"/>
    </source>
</evidence>
<name>A0ABS7ZTD6_9GAMM</name>
<dbReference type="Pfam" id="PF06167">
    <property type="entry name" value="Peptidase_M90"/>
    <property type="match status" value="1"/>
</dbReference>
<accession>A0ABS7ZTD6</accession>
<gene>
    <name evidence="2" type="ORF">I9W95_15505</name>
</gene>
<dbReference type="Proteomes" id="UP000714380">
    <property type="component" value="Unassembled WGS sequence"/>
</dbReference>
<dbReference type="CDD" id="cd20169">
    <property type="entry name" value="Peptidase_M90_mtfA"/>
    <property type="match status" value="1"/>
</dbReference>
<evidence type="ECO:0000256" key="1">
    <source>
        <dbReference type="SAM" id="MobiDB-lite"/>
    </source>
</evidence>
<evidence type="ECO:0000313" key="2">
    <source>
        <dbReference type="EMBL" id="MCA6065008.1"/>
    </source>
</evidence>
<dbReference type="Gene3D" id="1.10.472.150">
    <property type="entry name" value="Glucose-regulated metallo-peptidase M90, N-terminal domain"/>
    <property type="match status" value="1"/>
</dbReference>
<dbReference type="PANTHER" id="PTHR30164">
    <property type="entry name" value="MTFA PEPTIDASE"/>
    <property type="match status" value="1"/>
</dbReference>
<comment type="caution">
    <text evidence="2">The sequence shown here is derived from an EMBL/GenBank/DDBJ whole genome shotgun (WGS) entry which is preliminary data.</text>
</comment>
<dbReference type="InterPro" id="IPR010384">
    <property type="entry name" value="MtfA_fam"/>
</dbReference>